<evidence type="ECO:0000313" key="2">
    <source>
        <dbReference type="Proteomes" id="UP000746612"/>
    </source>
</evidence>
<dbReference type="Proteomes" id="UP000746612">
    <property type="component" value="Unassembled WGS sequence"/>
</dbReference>
<protein>
    <submittedName>
        <fullName evidence="1">Uncharacterized protein</fullName>
    </submittedName>
</protein>
<organism evidence="1 2">
    <name type="scientific">Gibberella zeae</name>
    <name type="common">Wheat head blight fungus</name>
    <name type="synonym">Fusarium graminearum</name>
    <dbReference type="NCBI Taxonomy" id="5518"/>
    <lineage>
        <taxon>Eukaryota</taxon>
        <taxon>Fungi</taxon>
        <taxon>Dikarya</taxon>
        <taxon>Ascomycota</taxon>
        <taxon>Pezizomycotina</taxon>
        <taxon>Sordariomycetes</taxon>
        <taxon>Hypocreomycetidae</taxon>
        <taxon>Hypocreales</taxon>
        <taxon>Nectriaceae</taxon>
        <taxon>Fusarium</taxon>
    </lineage>
</organism>
<proteinExistence type="predicted"/>
<reference evidence="1" key="1">
    <citation type="submission" date="2021-03" db="EMBL/GenBank/DDBJ databases">
        <authorList>
            <person name="Alouane T."/>
            <person name="Langin T."/>
            <person name="Bonhomme L."/>
        </authorList>
    </citation>
    <scope>NUCLEOTIDE SEQUENCE</scope>
    <source>
        <strain evidence="1">MDC_Fg202</strain>
    </source>
</reference>
<sequence>MIKFLTPAMAEQGQQQPAGYIPATDFMIAGTRETCGEVLLLAQQNLHWLQITINEATMSMGIVDGVTAQRFHYQINVMKEEYRKCLALEGNLRAMIVRLNNLMQRPRPSQ</sequence>
<dbReference type="AlphaFoldDB" id="A0A9N8WS16"/>
<comment type="caution">
    <text evidence="1">The sequence shown here is derived from an EMBL/GenBank/DDBJ whole genome shotgun (WGS) entry which is preliminary data.</text>
</comment>
<accession>A0A9N8WS16</accession>
<dbReference type="EMBL" id="CAJPIJ010000127">
    <property type="protein sequence ID" value="CAG1982367.1"/>
    <property type="molecule type" value="Genomic_DNA"/>
</dbReference>
<evidence type="ECO:0000313" key="1">
    <source>
        <dbReference type="EMBL" id="CAG1982367.1"/>
    </source>
</evidence>
<gene>
    <name evidence="1" type="ORF">MDCFG202_LOCUS228498</name>
</gene>
<name>A0A9N8WS16_GIBZA</name>